<comment type="caution">
    <text evidence="1">The sequence shown here is derived from an EMBL/GenBank/DDBJ whole genome shotgun (WGS) entry which is preliminary data.</text>
</comment>
<proteinExistence type="predicted"/>
<evidence type="ECO:0000313" key="2">
    <source>
        <dbReference type="Proteomes" id="UP000271010"/>
    </source>
</evidence>
<dbReference type="AlphaFoldDB" id="A0A3M9MXH1"/>
<reference evidence="1 2" key="1">
    <citation type="submission" date="2018-11" db="EMBL/GenBank/DDBJ databases">
        <title>Rufibacter latericius sp. nov., isolated from water in Baiyang Lake.</title>
        <authorList>
            <person name="Yang Y."/>
        </authorList>
    </citation>
    <scope>NUCLEOTIDE SEQUENCE [LARGE SCALE GENOMIC DNA]</scope>
    <source>
        <strain evidence="1 2">MCC P1</strain>
    </source>
</reference>
<organism evidence="1 2">
    <name type="scientific">Rufibacter immobilis</name>
    <dbReference type="NCBI Taxonomy" id="1348778"/>
    <lineage>
        <taxon>Bacteria</taxon>
        <taxon>Pseudomonadati</taxon>
        <taxon>Bacteroidota</taxon>
        <taxon>Cytophagia</taxon>
        <taxon>Cytophagales</taxon>
        <taxon>Hymenobacteraceae</taxon>
        <taxon>Rufibacter</taxon>
    </lineage>
</organism>
<protein>
    <submittedName>
        <fullName evidence="1">Uncharacterized protein</fullName>
    </submittedName>
</protein>
<gene>
    <name evidence="1" type="ORF">EFA69_09985</name>
</gene>
<keyword evidence="2" id="KW-1185">Reference proteome</keyword>
<evidence type="ECO:0000313" key="1">
    <source>
        <dbReference type="EMBL" id="RNI29855.1"/>
    </source>
</evidence>
<dbReference type="EMBL" id="RJJE01000009">
    <property type="protein sequence ID" value="RNI29855.1"/>
    <property type="molecule type" value="Genomic_DNA"/>
</dbReference>
<name>A0A3M9MXH1_9BACT</name>
<sequence length="99" mass="10574">MFFSSSGKRGQRIGQISLLNFDWFTLLPLLVFSLTAKQTAVASAESPFEGGRGMFTQADLSFADLLARAATLPITSLAEPPAAFAVVGVLTDNQDYRSG</sequence>
<accession>A0A3M9MXH1</accession>
<dbReference type="Proteomes" id="UP000271010">
    <property type="component" value="Unassembled WGS sequence"/>
</dbReference>